<dbReference type="PANTHER" id="PTHR45901">
    <property type="entry name" value="PROTEIN CBG12474"/>
    <property type="match status" value="1"/>
</dbReference>
<dbReference type="InterPro" id="IPR036392">
    <property type="entry name" value="PLAT/LH2_dom_sf"/>
</dbReference>
<dbReference type="EMBL" id="JAOTOJ010000002">
    <property type="protein sequence ID" value="KAK9408792.1"/>
    <property type="molecule type" value="Genomic_DNA"/>
</dbReference>
<comment type="caution">
    <text evidence="3">The sequence shown here is derived from an EMBL/GenBank/DDBJ whole genome shotgun (WGS) entry which is preliminary data.</text>
</comment>
<dbReference type="CDD" id="cd01756">
    <property type="entry name" value="PLAT_repeat"/>
    <property type="match status" value="1"/>
</dbReference>
<keyword evidence="4" id="KW-1185">Reference proteome</keyword>
<dbReference type="Proteomes" id="UP001474421">
    <property type="component" value="Unassembled WGS sequence"/>
</dbReference>
<gene>
    <name evidence="3" type="ORF">NXF25_007566</name>
</gene>
<organism evidence="3 4">
    <name type="scientific">Crotalus adamanteus</name>
    <name type="common">Eastern diamondback rattlesnake</name>
    <dbReference type="NCBI Taxonomy" id="8729"/>
    <lineage>
        <taxon>Eukaryota</taxon>
        <taxon>Metazoa</taxon>
        <taxon>Chordata</taxon>
        <taxon>Craniata</taxon>
        <taxon>Vertebrata</taxon>
        <taxon>Euteleostomi</taxon>
        <taxon>Lepidosauria</taxon>
        <taxon>Squamata</taxon>
        <taxon>Bifurcata</taxon>
        <taxon>Unidentata</taxon>
        <taxon>Episquamata</taxon>
        <taxon>Toxicofera</taxon>
        <taxon>Serpentes</taxon>
        <taxon>Colubroidea</taxon>
        <taxon>Viperidae</taxon>
        <taxon>Crotalinae</taxon>
        <taxon>Crotalus</taxon>
    </lineage>
</organism>
<dbReference type="InterPro" id="IPR052970">
    <property type="entry name" value="Inner_ear_hair_cell_LOXHD"/>
</dbReference>
<dbReference type="Pfam" id="PF01477">
    <property type="entry name" value="PLAT"/>
    <property type="match status" value="1"/>
</dbReference>
<dbReference type="AlphaFoldDB" id="A0AAW1C4Y1"/>
<evidence type="ECO:0000313" key="3">
    <source>
        <dbReference type="EMBL" id="KAK9408792.1"/>
    </source>
</evidence>
<evidence type="ECO:0000313" key="4">
    <source>
        <dbReference type="Proteomes" id="UP001474421"/>
    </source>
</evidence>
<name>A0AAW1C4Y1_CROAD</name>
<proteinExistence type="predicted"/>
<dbReference type="SMART" id="SM00308">
    <property type="entry name" value="LH2"/>
    <property type="match status" value="1"/>
</dbReference>
<sequence length="316" mass="35826">MRELVPSRVFTEKLTKDGTLKQIDEEIDDPLEIYSYKVSVFTGDIQGSGTDANVFLTIYGDLGDTGERKLRKSETNANKFERGQEDIFTVEAVDLGSIYKIRIRHDNTLPRPDWFLEKVEILNDATDSAYLFECERWLSRKKEDLSLERVLWEKNYDPDSLSIGSTSLNRDDNSSLKDEKTNRSAFDGSLIPYHIVLTTGKEYDSSTSSRVFIIVLGPREESTGHMWLDLPEGKTQFAESSVEKFSVMGADVGEVRKIEVGHVTDKAGIQRHKGAALDLEKVVCLNYNPSQHTFVLRFVNRTVGWLVGWLVSIESV</sequence>
<dbReference type="Gene3D" id="2.40.180.10">
    <property type="entry name" value="Catalase core domain"/>
    <property type="match status" value="2"/>
</dbReference>
<dbReference type="InterPro" id="IPR001024">
    <property type="entry name" value="PLAT/LH2_dom"/>
</dbReference>
<protein>
    <submittedName>
        <fullName evidence="3">Lipoxygenase domain-containing protein 1</fullName>
    </submittedName>
</protein>
<accession>A0AAW1C4Y1</accession>
<feature type="domain" description="PLAT" evidence="2">
    <location>
        <begin position="34"/>
        <end position="152"/>
    </location>
</feature>
<reference evidence="3 4" key="1">
    <citation type="journal article" date="2024" name="Proc. Natl. Acad. Sci. U.S.A.">
        <title>The genetic regulatory architecture and epigenomic basis for age-related changes in rattlesnake venom.</title>
        <authorList>
            <person name="Hogan M.P."/>
            <person name="Holding M.L."/>
            <person name="Nystrom G.S."/>
            <person name="Colston T.J."/>
            <person name="Bartlett D.A."/>
            <person name="Mason A.J."/>
            <person name="Ellsworth S.A."/>
            <person name="Rautsaw R.M."/>
            <person name="Lawrence K.C."/>
            <person name="Strickland J.L."/>
            <person name="He B."/>
            <person name="Fraser P."/>
            <person name="Margres M.J."/>
            <person name="Gilbert D.M."/>
            <person name="Gibbs H.L."/>
            <person name="Parkinson C.L."/>
            <person name="Rokyta D.R."/>
        </authorList>
    </citation>
    <scope>NUCLEOTIDE SEQUENCE [LARGE SCALE GENOMIC DNA]</scope>
    <source>
        <strain evidence="3">DRR0105</strain>
    </source>
</reference>
<evidence type="ECO:0000259" key="2">
    <source>
        <dbReference type="PROSITE" id="PS50095"/>
    </source>
</evidence>
<evidence type="ECO:0000256" key="1">
    <source>
        <dbReference type="PROSITE-ProRule" id="PRU00152"/>
    </source>
</evidence>
<dbReference type="PROSITE" id="PS50095">
    <property type="entry name" value="PLAT"/>
    <property type="match status" value="1"/>
</dbReference>
<dbReference type="SUPFAM" id="SSF49723">
    <property type="entry name" value="Lipase/lipooxygenase domain (PLAT/LH2 domain)"/>
    <property type="match status" value="2"/>
</dbReference>
<dbReference type="PANTHER" id="PTHR45901:SF3">
    <property type="entry name" value="LIPOXYGENASE HOMOLOGY DOMAIN-CONTAINING PROTEIN 1"/>
    <property type="match status" value="1"/>
</dbReference>
<comment type="caution">
    <text evidence="1">Lacks conserved residue(s) required for the propagation of feature annotation.</text>
</comment>